<feature type="compositionally biased region" description="Low complexity" evidence="1">
    <location>
        <begin position="176"/>
        <end position="191"/>
    </location>
</feature>
<evidence type="ECO:0000313" key="4">
    <source>
        <dbReference type="Proteomes" id="UP000053424"/>
    </source>
</evidence>
<evidence type="ECO:0000313" key="3">
    <source>
        <dbReference type="EMBL" id="KIM34906.1"/>
    </source>
</evidence>
<dbReference type="Proteomes" id="UP000053424">
    <property type="component" value="Unassembled WGS sequence"/>
</dbReference>
<proteinExistence type="predicted"/>
<feature type="region of interest" description="Disordered" evidence="1">
    <location>
        <begin position="1"/>
        <end position="107"/>
    </location>
</feature>
<dbReference type="OrthoDB" id="3265169at2759"/>
<name>A0A0C3BU52_HEBCY</name>
<dbReference type="EMBL" id="KN831845">
    <property type="protein sequence ID" value="KIM34906.1"/>
    <property type="molecule type" value="Genomic_DNA"/>
</dbReference>
<dbReference type="HOGENOM" id="CLU_540841_0_0_1"/>
<evidence type="ECO:0000256" key="1">
    <source>
        <dbReference type="SAM" id="MobiDB-lite"/>
    </source>
</evidence>
<protein>
    <recommendedName>
        <fullName evidence="2">DUF6699 domain-containing protein</fullName>
    </recommendedName>
</protein>
<feature type="compositionally biased region" description="Polar residues" evidence="1">
    <location>
        <begin position="51"/>
        <end position="72"/>
    </location>
</feature>
<feature type="region of interest" description="Disordered" evidence="1">
    <location>
        <begin position="133"/>
        <end position="191"/>
    </location>
</feature>
<dbReference type="AlphaFoldDB" id="A0A0C3BU52"/>
<evidence type="ECO:0000259" key="2">
    <source>
        <dbReference type="Pfam" id="PF20415"/>
    </source>
</evidence>
<gene>
    <name evidence="3" type="ORF">M413DRAFT_380614</name>
</gene>
<feature type="compositionally biased region" description="Polar residues" evidence="1">
    <location>
        <begin position="145"/>
        <end position="154"/>
    </location>
</feature>
<feature type="compositionally biased region" description="Pro residues" evidence="1">
    <location>
        <begin position="133"/>
        <end position="142"/>
    </location>
</feature>
<organism evidence="3 4">
    <name type="scientific">Hebeloma cylindrosporum</name>
    <dbReference type="NCBI Taxonomy" id="76867"/>
    <lineage>
        <taxon>Eukaryota</taxon>
        <taxon>Fungi</taxon>
        <taxon>Dikarya</taxon>
        <taxon>Basidiomycota</taxon>
        <taxon>Agaricomycotina</taxon>
        <taxon>Agaricomycetes</taxon>
        <taxon>Agaricomycetidae</taxon>
        <taxon>Agaricales</taxon>
        <taxon>Agaricineae</taxon>
        <taxon>Hymenogastraceae</taxon>
        <taxon>Hebeloma</taxon>
    </lineage>
</organism>
<keyword evidence="4" id="KW-1185">Reference proteome</keyword>
<dbReference type="Pfam" id="PF20415">
    <property type="entry name" value="DUF6699"/>
    <property type="match status" value="1"/>
</dbReference>
<accession>A0A0C3BU52</accession>
<reference evidence="4" key="2">
    <citation type="submission" date="2015-01" db="EMBL/GenBank/DDBJ databases">
        <title>Evolutionary Origins and Diversification of the Mycorrhizal Mutualists.</title>
        <authorList>
            <consortium name="DOE Joint Genome Institute"/>
            <consortium name="Mycorrhizal Genomics Consortium"/>
            <person name="Kohler A."/>
            <person name="Kuo A."/>
            <person name="Nagy L.G."/>
            <person name="Floudas D."/>
            <person name="Copeland A."/>
            <person name="Barry K.W."/>
            <person name="Cichocki N."/>
            <person name="Veneault-Fourrey C."/>
            <person name="LaButti K."/>
            <person name="Lindquist E.A."/>
            <person name="Lipzen A."/>
            <person name="Lundell T."/>
            <person name="Morin E."/>
            <person name="Murat C."/>
            <person name="Riley R."/>
            <person name="Ohm R."/>
            <person name="Sun H."/>
            <person name="Tunlid A."/>
            <person name="Henrissat B."/>
            <person name="Grigoriev I.V."/>
            <person name="Hibbett D.S."/>
            <person name="Martin F."/>
        </authorList>
    </citation>
    <scope>NUCLEOTIDE SEQUENCE [LARGE SCALE GENOMIC DNA]</scope>
    <source>
        <strain evidence="4">h7</strain>
    </source>
</reference>
<dbReference type="STRING" id="686832.A0A0C3BU52"/>
<reference evidence="3 4" key="1">
    <citation type="submission" date="2014-04" db="EMBL/GenBank/DDBJ databases">
        <authorList>
            <consortium name="DOE Joint Genome Institute"/>
            <person name="Kuo A."/>
            <person name="Gay G."/>
            <person name="Dore J."/>
            <person name="Kohler A."/>
            <person name="Nagy L.G."/>
            <person name="Floudas D."/>
            <person name="Copeland A."/>
            <person name="Barry K.W."/>
            <person name="Cichocki N."/>
            <person name="Veneault-Fourrey C."/>
            <person name="LaButti K."/>
            <person name="Lindquist E.A."/>
            <person name="Lipzen A."/>
            <person name="Lundell T."/>
            <person name="Morin E."/>
            <person name="Murat C."/>
            <person name="Sun H."/>
            <person name="Tunlid A."/>
            <person name="Henrissat B."/>
            <person name="Grigoriev I.V."/>
            <person name="Hibbett D.S."/>
            <person name="Martin F."/>
            <person name="Nordberg H.P."/>
            <person name="Cantor M.N."/>
            <person name="Hua S.X."/>
        </authorList>
    </citation>
    <scope>NUCLEOTIDE SEQUENCE [LARGE SCALE GENOMIC DNA]</scope>
    <source>
        <strain evidence="4">h7</strain>
    </source>
</reference>
<feature type="domain" description="DUF6699" evidence="2">
    <location>
        <begin position="309"/>
        <end position="426"/>
    </location>
</feature>
<dbReference type="InterPro" id="IPR046522">
    <property type="entry name" value="DUF6699"/>
</dbReference>
<sequence length="437" mass="48607">MFSDMPPLVDQNPPFYPPPQGAADGGEPGFGFSSARSPHGTPYPAPHQPLSPWSTAEPPNSARSWTYGQQPPSGAPSWLPPQQQPPVWGQTPASPWGPTTPAGTWGALSPPASYAPATPSGYPGFVGYGPQPPSPFFGPGPVTPYESSSGQPITSGWFGADNVQHRKKKKKRHSFGEQSWGGEQSQGWDGQMTRSNSLAVSNARVPLQRSASWGHLNFPAYGREPYNILNLARRPRDWRPDYTARDGIAALATYLPKLGRSKSDVQEYSDPTPRNLHPLLLWDPKAPPIYFNLRNGDPFTSSSNIHFLKLNRPHNHIDLAQLVCQPSADFLRLSHPRLPWYIDVFPKHPNGVTVGDIFERIHRQLHVPIQDNHFFNEELNEVDRSHLTFAFQDRVGDNPVLRAAGIFRVDFLGDKCVFEGLVRGQRGVWEMKMSRVR</sequence>